<gene>
    <name evidence="1" type="ORF">B0I18_102457</name>
</gene>
<dbReference type="PROSITE" id="PS51257">
    <property type="entry name" value="PROKAR_LIPOPROTEIN"/>
    <property type="match status" value="1"/>
</dbReference>
<evidence type="ECO:0000313" key="2">
    <source>
        <dbReference type="Proteomes" id="UP000240572"/>
    </source>
</evidence>
<dbReference type="EMBL" id="PYGD01000002">
    <property type="protein sequence ID" value="PSK93487.1"/>
    <property type="molecule type" value="Genomic_DNA"/>
</dbReference>
<proteinExistence type="predicted"/>
<keyword evidence="2" id="KW-1185">Reference proteome</keyword>
<name>A0A2P8D8H4_9BACT</name>
<reference evidence="1 2" key="1">
    <citation type="submission" date="2018-03" db="EMBL/GenBank/DDBJ databases">
        <title>Genomic Encyclopedia of Type Strains, Phase III (KMG-III): the genomes of soil and plant-associated and newly described type strains.</title>
        <authorList>
            <person name="Whitman W."/>
        </authorList>
    </citation>
    <scope>NUCLEOTIDE SEQUENCE [LARGE SCALE GENOMIC DNA]</scope>
    <source>
        <strain evidence="1 2">CGMCC 1.12700</strain>
    </source>
</reference>
<dbReference type="AlphaFoldDB" id="A0A2P8D8H4"/>
<accession>A0A2P8D8H4</accession>
<organism evidence="1 2">
    <name type="scientific">Taibaiella chishuiensis</name>
    <dbReference type="NCBI Taxonomy" id="1434707"/>
    <lineage>
        <taxon>Bacteria</taxon>
        <taxon>Pseudomonadati</taxon>
        <taxon>Bacteroidota</taxon>
        <taxon>Chitinophagia</taxon>
        <taxon>Chitinophagales</taxon>
        <taxon>Chitinophagaceae</taxon>
        <taxon>Taibaiella</taxon>
    </lineage>
</organism>
<evidence type="ECO:0000313" key="1">
    <source>
        <dbReference type="EMBL" id="PSK93487.1"/>
    </source>
</evidence>
<evidence type="ECO:0008006" key="3">
    <source>
        <dbReference type="Google" id="ProtNLM"/>
    </source>
</evidence>
<comment type="caution">
    <text evidence="1">The sequence shown here is derived from an EMBL/GenBank/DDBJ whole genome shotgun (WGS) entry which is preliminary data.</text>
</comment>
<dbReference type="Proteomes" id="UP000240572">
    <property type="component" value="Unassembled WGS sequence"/>
</dbReference>
<protein>
    <recommendedName>
        <fullName evidence="3">Lipoprotein</fullName>
    </recommendedName>
</protein>
<sequence length="57" mass="6284">MRKLTLLLLTTTLFCSCYKDDGTSSKHKSSSYCGYIGKKGTACTRKVAGGGYCWQHK</sequence>